<evidence type="ECO:0000256" key="1">
    <source>
        <dbReference type="ARBA" id="ARBA00002378"/>
    </source>
</evidence>
<dbReference type="Gene3D" id="1.10.287.3510">
    <property type="match status" value="1"/>
</dbReference>
<comment type="function">
    <text evidence="1">NDH-1 shuttles electrons from NADH, via FMN and iron-sulfur (Fe-S) centers, to quinones in the respiratory chain. The immediate electron acceptor for the enzyme in this species is believed to be ubiquinone. Couples the redox reaction to proton translocation (for every two electrons transferred, four hydrogen ions are translocated across the cytoplasmic membrane), and thus conserves the redox energy in a proton gradient.</text>
</comment>
<proteinExistence type="inferred from homology"/>
<evidence type="ECO:0000256" key="2">
    <source>
        <dbReference type="ARBA" id="ARBA00004141"/>
    </source>
</evidence>
<dbReference type="NCBIfam" id="NF004320">
    <property type="entry name" value="PRK05715.1-2"/>
    <property type="match status" value="1"/>
</dbReference>
<feature type="transmembrane region" description="Helical" evidence="10">
    <location>
        <begin position="6"/>
        <end position="25"/>
    </location>
</feature>
<evidence type="ECO:0000256" key="3">
    <source>
        <dbReference type="ARBA" id="ARBA00010519"/>
    </source>
</evidence>
<keyword evidence="7 10" id="KW-1278">Translocase</keyword>
<gene>
    <name evidence="10" type="primary">nuoK</name>
    <name evidence="11" type="ORF">C7460_1355</name>
</gene>
<dbReference type="HAMAP" id="MF_01456">
    <property type="entry name" value="NDH1_NuoK"/>
    <property type="match status" value="1"/>
</dbReference>
<evidence type="ECO:0000313" key="11">
    <source>
        <dbReference type="EMBL" id="RED91890.1"/>
    </source>
</evidence>
<keyword evidence="5 10" id="KW-0812">Transmembrane</keyword>
<feature type="transmembrane region" description="Helical" evidence="10">
    <location>
        <begin position="32"/>
        <end position="51"/>
    </location>
</feature>
<keyword evidence="10" id="KW-0520">NAD</keyword>
<reference evidence="11 12" key="1">
    <citation type="submission" date="2018-07" db="EMBL/GenBank/DDBJ databases">
        <title>Genomic Encyclopedia of Type Strains, Phase IV (KMG-IV): sequencing the most valuable type-strain genomes for metagenomic binning, comparative biology and taxonomic classification.</title>
        <authorList>
            <person name="Goeker M."/>
        </authorList>
    </citation>
    <scope>NUCLEOTIDE SEQUENCE [LARGE SCALE GENOMIC DNA]</scope>
    <source>
        <strain evidence="11 12">DSM 4134</strain>
    </source>
</reference>
<keyword evidence="8 10" id="KW-1133">Transmembrane helix</keyword>
<comment type="similarity">
    <text evidence="3 10">Belongs to the complex I subunit 4L family.</text>
</comment>
<dbReference type="InterPro" id="IPR001133">
    <property type="entry name" value="NADH_UbQ_OxRdtase_chain4L/K"/>
</dbReference>
<dbReference type="Pfam" id="PF00420">
    <property type="entry name" value="Oxidored_q2"/>
    <property type="match status" value="1"/>
</dbReference>
<comment type="caution">
    <text evidence="11">The sequence shown here is derived from an EMBL/GenBank/DDBJ whole genome shotgun (WGS) entry which is preliminary data.</text>
</comment>
<dbReference type="InterPro" id="IPR039428">
    <property type="entry name" value="NUOK/Mnh_C1-like"/>
</dbReference>
<keyword evidence="9 10" id="KW-0472">Membrane</keyword>
<dbReference type="FunFam" id="1.10.287.3510:FF:000001">
    <property type="entry name" value="NADH-quinone oxidoreductase subunit K"/>
    <property type="match status" value="1"/>
</dbReference>
<sequence length="102" mass="11079">MTAIPLTYYLVVAAFLLCAGLLIVLTKKNAIMVLIGIELMLNAANLNLVAFSRNDPQLNGQVFAIFSVVLAAAEVAIALAILLNIYRKYNSSDLDDLNTLEH</sequence>
<evidence type="ECO:0000256" key="7">
    <source>
        <dbReference type="ARBA" id="ARBA00022967"/>
    </source>
</evidence>
<evidence type="ECO:0000256" key="6">
    <source>
        <dbReference type="ARBA" id="ARBA00022719"/>
    </source>
</evidence>
<evidence type="ECO:0000256" key="9">
    <source>
        <dbReference type="ARBA" id="ARBA00023136"/>
    </source>
</evidence>
<comment type="catalytic activity">
    <reaction evidence="10">
        <text>a quinone + NADH + 5 H(+)(in) = a quinol + NAD(+) + 4 H(+)(out)</text>
        <dbReference type="Rhea" id="RHEA:57888"/>
        <dbReference type="ChEBI" id="CHEBI:15378"/>
        <dbReference type="ChEBI" id="CHEBI:24646"/>
        <dbReference type="ChEBI" id="CHEBI:57540"/>
        <dbReference type="ChEBI" id="CHEBI:57945"/>
        <dbReference type="ChEBI" id="CHEBI:132124"/>
    </reaction>
</comment>
<dbReference type="EMBL" id="QREG01000035">
    <property type="protein sequence ID" value="RED91890.1"/>
    <property type="molecule type" value="Genomic_DNA"/>
</dbReference>
<evidence type="ECO:0000256" key="5">
    <source>
        <dbReference type="ARBA" id="ARBA00022692"/>
    </source>
</evidence>
<keyword evidence="12" id="KW-1185">Reference proteome</keyword>
<protein>
    <recommendedName>
        <fullName evidence="10">NADH-quinone oxidoreductase subunit K</fullName>
        <ecNumber evidence="10">7.1.1.-</ecNumber>
    </recommendedName>
    <alternativeName>
        <fullName evidence="10">NADH dehydrogenase I subunit K</fullName>
    </alternativeName>
    <alternativeName>
        <fullName evidence="10">NDH-1 subunit K</fullName>
    </alternativeName>
</protein>
<dbReference type="Proteomes" id="UP000256779">
    <property type="component" value="Unassembled WGS sequence"/>
</dbReference>
<dbReference type="GO" id="GO:0050136">
    <property type="term" value="F:NADH dehydrogenase (quinone) (non-electrogenic) activity"/>
    <property type="evidence" value="ECO:0007669"/>
    <property type="project" value="UniProtKB-UniRule"/>
</dbReference>
<dbReference type="OrthoDB" id="9810120at2"/>
<dbReference type="AlphaFoldDB" id="A0A3D9KWX5"/>
<dbReference type="GO" id="GO:0048038">
    <property type="term" value="F:quinone binding"/>
    <property type="evidence" value="ECO:0007669"/>
    <property type="project" value="UniProtKB-KW"/>
</dbReference>
<evidence type="ECO:0000256" key="4">
    <source>
        <dbReference type="ARBA" id="ARBA00022448"/>
    </source>
</evidence>
<dbReference type="RefSeq" id="WP_115870395.1">
    <property type="nucleotide sequence ID" value="NZ_QREG01000035.1"/>
</dbReference>
<comment type="function">
    <text evidence="10">NDH-1 shuttles electrons from NADH, via FMN and iron-sulfur (Fe-S) centers, to quinones in the respiratory chain. The immediate electron acceptor for the enzyme in this species is believed to be a menaquinone. Couples the redox reaction to proton translocation (for every two electrons transferred, four hydrogen ions are translocated across the cytoplasmic membrane), and thus conserves the redox energy in a proton gradient.</text>
</comment>
<dbReference type="EC" id="7.1.1.-" evidence="10"/>
<evidence type="ECO:0000313" key="12">
    <source>
        <dbReference type="Proteomes" id="UP000256779"/>
    </source>
</evidence>
<keyword evidence="10" id="KW-1003">Cell membrane</keyword>
<dbReference type="PANTHER" id="PTHR11434">
    <property type="entry name" value="NADH-UBIQUINONE OXIDOREDUCTASE SUBUNIT ND4L"/>
    <property type="match status" value="1"/>
</dbReference>
<comment type="subcellular location">
    <subcellularLocation>
        <location evidence="10">Cell membrane</location>
        <topology evidence="10">Multi-pass membrane protein</topology>
    </subcellularLocation>
    <subcellularLocation>
        <location evidence="2">Membrane</location>
        <topology evidence="2">Multi-pass membrane protein</topology>
    </subcellularLocation>
</comment>
<comment type="subunit">
    <text evidence="10">NDH-1 is composed of 14 different subunits. Subunits NuoA, H, J, K, L, M, N constitute the membrane sector of the complex.</text>
</comment>
<feature type="transmembrane region" description="Helical" evidence="10">
    <location>
        <begin position="63"/>
        <end position="86"/>
    </location>
</feature>
<keyword evidence="6 10" id="KW-0874">Quinone</keyword>
<evidence type="ECO:0000256" key="10">
    <source>
        <dbReference type="HAMAP-Rule" id="MF_01456"/>
    </source>
</evidence>
<dbReference type="PANTHER" id="PTHR11434:SF16">
    <property type="entry name" value="NADH-UBIQUINONE OXIDOREDUCTASE CHAIN 4L"/>
    <property type="match status" value="1"/>
</dbReference>
<name>A0A3D9KWX5_MARFU</name>
<evidence type="ECO:0000256" key="8">
    <source>
        <dbReference type="ARBA" id="ARBA00022989"/>
    </source>
</evidence>
<dbReference type="GO" id="GO:0030964">
    <property type="term" value="C:NADH dehydrogenase complex"/>
    <property type="evidence" value="ECO:0007669"/>
    <property type="project" value="TreeGrafter"/>
</dbReference>
<accession>A0A3D9KWX5</accession>
<dbReference type="GO" id="GO:0005886">
    <property type="term" value="C:plasma membrane"/>
    <property type="evidence" value="ECO:0007669"/>
    <property type="project" value="UniProtKB-SubCell"/>
</dbReference>
<keyword evidence="11" id="KW-0830">Ubiquinone</keyword>
<organism evidence="11 12">
    <name type="scientific">Marinoscillum furvescens DSM 4134</name>
    <dbReference type="NCBI Taxonomy" id="1122208"/>
    <lineage>
        <taxon>Bacteria</taxon>
        <taxon>Pseudomonadati</taxon>
        <taxon>Bacteroidota</taxon>
        <taxon>Cytophagia</taxon>
        <taxon>Cytophagales</taxon>
        <taxon>Reichenbachiellaceae</taxon>
        <taxon>Marinoscillum</taxon>
    </lineage>
</organism>
<dbReference type="GO" id="GO:0042773">
    <property type="term" value="P:ATP synthesis coupled electron transport"/>
    <property type="evidence" value="ECO:0007669"/>
    <property type="project" value="InterPro"/>
</dbReference>
<keyword evidence="4 10" id="KW-0813">Transport</keyword>